<dbReference type="Proteomes" id="UP000007882">
    <property type="component" value="Chromosome"/>
</dbReference>
<dbReference type="KEGG" id="ams:AMIS_69890"/>
<proteinExistence type="predicted"/>
<evidence type="ECO:0000313" key="5">
    <source>
        <dbReference type="Proteomes" id="UP000007882"/>
    </source>
</evidence>
<accession>I0HGS2</accession>
<evidence type="ECO:0000259" key="3">
    <source>
        <dbReference type="SMART" id="SM01012"/>
    </source>
</evidence>
<dbReference type="STRING" id="512565.AMIS_69890"/>
<evidence type="ECO:0000256" key="1">
    <source>
        <dbReference type="ARBA" id="ARBA00023015"/>
    </source>
</evidence>
<dbReference type="HOGENOM" id="CLU_074354_1_0_11"/>
<dbReference type="eggNOG" id="COG2203">
    <property type="taxonomic scope" value="Bacteria"/>
</dbReference>
<dbReference type="Gene3D" id="3.30.450.40">
    <property type="match status" value="1"/>
</dbReference>
<dbReference type="SMART" id="SM01012">
    <property type="entry name" value="ANTAR"/>
    <property type="match status" value="1"/>
</dbReference>
<dbReference type="InterPro" id="IPR029016">
    <property type="entry name" value="GAF-like_dom_sf"/>
</dbReference>
<evidence type="ECO:0000256" key="2">
    <source>
        <dbReference type="ARBA" id="ARBA00023163"/>
    </source>
</evidence>
<sequence>MCPESAVIDVDDPGHRLRIEQLLAAHGPDIDGLCRACLSSLPGIGGVGVTVMTPQTQQVRYASDAVSARVEQLQFLLGEGPCRDAYATASPVLAGDLHATLWREQWPAFAPAAVLAGAQAVFALPLQVGETGMGVMDLYRDTPGDLADRTLADALVLAGAVVELILVETAAQAGSDDSLTAGGSDHLLQRAVVHQATGMISVQAGVPVEDALARLRAHAFAAGLDLDAIAADVVARRLRFDNLADDEDR</sequence>
<dbReference type="EMBL" id="AP012319">
    <property type="protein sequence ID" value="BAL92209.1"/>
    <property type="molecule type" value="Genomic_DNA"/>
</dbReference>
<dbReference type="Gene3D" id="1.10.10.10">
    <property type="entry name" value="Winged helix-like DNA-binding domain superfamily/Winged helix DNA-binding domain"/>
    <property type="match status" value="1"/>
</dbReference>
<keyword evidence="5" id="KW-1185">Reference proteome</keyword>
<name>I0HGS2_ACTM4</name>
<keyword evidence="2" id="KW-0804">Transcription</keyword>
<protein>
    <recommendedName>
        <fullName evidence="3">ANTAR domain-containing protein</fullName>
    </recommendedName>
</protein>
<evidence type="ECO:0000313" key="4">
    <source>
        <dbReference type="EMBL" id="BAL92209.1"/>
    </source>
</evidence>
<dbReference type="InterPro" id="IPR036388">
    <property type="entry name" value="WH-like_DNA-bd_sf"/>
</dbReference>
<dbReference type="Pfam" id="PF03861">
    <property type="entry name" value="ANTAR"/>
    <property type="match status" value="1"/>
</dbReference>
<gene>
    <name evidence="4" type="ordered locus">AMIS_69890</name>
</gene>
<reference evidence="4 5" key="1">
    <citation type="submission" date="2012-02" db="EMBL/GenBank/DDBJ databases">
        <title>Complete genome sequence of Actinoplanes missouriensis 431 (= NBRC 102363).</title>
        <authorList>
            <person name="Ohnishi Y."/>
            <person name="Ishikawa J."/>
            <person name="Sekine M."/>
            <person name="Hosoyama A."/>
            <person name="Harada T."/>
            <person name="Narita H."/>
            <person name="Hata T."/>
            <person name="Konno Y."/>
            <person name="Tutikane K."/>
            <person name="Fujita N."/>
            <person name="Horinouchi S."/>
            <person name="Hayakawa M."/>
        </authorList>
    </citation>
    <scope>NUCLEOTIDE SEQUENCE [LARGE SCALE GENOMIC DNA]</scope>
    <source>
        <strain evidence="5">ATCC 14538 / DSM 43046 / CBS 188.64 / JCM 3121 / NBRC 102363 / NCIMB 12654 / NRRL B-3342 / UNCC 431</strain>
    </source>
</reference>
<feature type="domain" description="ANTAR" evidence="3">
    <location>
        <begin position="166"/>
        <end position="234"/>
    </location>
</feature>
<dbReference type="AlphaFoldDB" id="I0HGS2"/>
<dbReference type="InterPro" id="IPR005561">
    <property type="entry name" value="ANTAR"/>
</dbReference>
<dbReference type="SUPFAM" id="SSF55781">
    <property type="entry name" value="GAF domain-like"/>
    <property type="match status" value="1"/>
</dbReference>
<organism evidence="4 5">
    <name type="scientific">Actinoplanes missouriensis (strain ATCC 14538 / DSM 43046 / CBS 188.64 / JCM 3121 / NBRC 102363 / NCIMB 12654 / NRRL B-3342 / UNCC 431)</name>
    <dbReference type="NCBI Taxonomy" id="512565"/>
    <lineage>
        <taxon>Bacteria</taxon>
        <taxon>Bacillati</taxon>
        <taxon>Actinomycetota</taxon>
        <taxon>Actinomycetes</taxon>
        <taxon>Micromonosporales</taxon>
        <taxon>Micromonosporaceae</taxon>
        <taxon>Actinoplanes</taxon>
    </lineage>
</organism>
<dbReference type="PATRIC" id="fig|512565.3.peg.6993"/>
<keyword evidence="1" id="KW-0805">Transcription regulation</keyword>
<dbReference type="GO" id="GO:0003723">
    <property type="term" value="F:RNA binding"/>
    <property type="evidence" value="ECO:0007669"/>
    <property type="project" value="InterPro"/>
</dbReference>